<evidence type="ECO:0000256" key="1">
    <source>
        <dbReference type="SAM" id="Coils"/>
    </source>
</evidence>
<comment type="caution">
    <text evidence="4">The sequence shown here is derived from an EMBL/GenBank/DDBJ whole genome shotgun (WGS) entry which is preliminary data.</text>
</comment>
<organism evidence="4 5">
    <name type="scientific">Coccomyxa subellipsoidea</name>
    <dbReference type="NCBI Taxonomy" id="248742"/>
    <lineage>
        <taxon>Eukaryota</taxon>
        <taxon>Viridiplantae</taxon>
        <taxon>Chlorophyta</taxon>
        <taxon>core chlorophytes</taxon>
        <taxon>Trebouxiophyceae</taxon>
        <taxon>Trebouxiophyceae incertae sedis</taxon>
        <taxon>Coccomyxaceae</taxon>
        <taxon>Coccomyxa</taxon>
    </lineage>
</organism>
<feature type="transmembrane region" description="Helical" evidence="3">
    <location>
        <begin position="90"/>
        <end position="110"/>
    </location>
</feature>
<feature type="compositionally biased region" description="Basic and acidic residues" evidence="2">
    <location>
        <begin position="320"/>
        <end position="330"/>
    </location>
</feature>
<feature type="coiled-coil region" evidence="1">
    <location>
        <begin position="221"/>
        <end position="269"/>
    </location>
</feature>
<gene>
    <name evidence="4" type="ORF">WJX75_006396</name>
</gene>
<proteinExistence type="predicted"/>
<accession>A0ABR2YQ31</accession>
<protein>
    <recommendedName>
        <fullName evidence="6">Transmembrane protein 188</fullName>
    </recommendedName>
</protein>
<sequence>MGASFSRRGVGSDPYYASYERSLESIKAETDRLKVSLFRRKNRQQNVGNTIFFYGATGFALAVAGAAWVVRQPAGTYTPQQHSMRVAPLFLEPLLAYLLYYVVLGCMSLYHRRDRRKLDSLNRKLRKMVAELKDSTHYEKTLKLLEKYDPDYVPPTPRKHQPLTPRMVPGTPRQLGNPQGRGGELVAHRRSSLGPLQHVTDAGRTLMPAFDKLANTLLGDNPALTQALRGAQLEVEELRRRNGQAETRIAELQRDNAELRMRLGLAAEDSTPKRLPWREGDAAEHEQQDGGATQQHADNTVIIEEAEDAAEQEGMSGEARGGKEAAVEID</sequence>
<reference evidence="4 5" key="1">
    <citation type="journal article" date="2024" name="Nat. Commun.">
        <title>Phylogenomics reveals the evolutionary origins of lichenization in chlorophyte algae.</title>
        <authorList>
            <person name="Puginier C."/>
            <person name="Libourel C."/>
            <person name="Otte J."/>
            <person name="Skaloud P."/>
            <person name="Haon M."/>
            <person name="Grisel S."/>
            <person name="Petersen M."/>
            <person name="Berrin J.G."/>
            <person name="Delaux P.M."/>
            <person name="Dal Grande F."/>
            <person name="Keller J."/>
        </authorList>
    </citation>
    <scope>NUCLEOTIDE SEQUENCE [LARGE SCALE GENOMIC DNA]</scope>
    <source>
        <strain evidence="4 5">SAG 216-7</strain>
    </source>
</reference>
<feature type="region of interest" description="Disordered" evidence="2">
    <location>
        <begin position="149"/>
        <end position="185"/>
    </location>
</feature>
<evidence type="ECO:0000313" key="5">
    <source>
        <dbReference type="Proteomes" id="UP001491310"/>
    </source>
</evidence>
<dbReference type="EMBL" id="JALJOT010000007">
    <property type="protein sequence ID" value="KAK9909038.1"/>
    <property type="molecule type" value="Genomic_DNA"/>
</dbReference>
<evidence type="ECO:0008006" key="6">
    <source>
        <dbReference type="Google" id="ProtNLM"/>
    </source>
</evidence>
<keyword evidence="3" id="KW-0812">Transmembrane</keyword>
<evidence type="ECO:0000256" key="3">
    <source>
        <dbReference type="SAM" id="Phobius"/>
    </source>
</evidence>
<evidence type="ECO:0000313" key="4">
    <source>
        <dbReference type="EMBL" id="KAK9909038.1"/>
    </source>
</evidence>
<dbReference type="InterPro" id="IPR040115">
    <property type="entry name" value="Lnp"/>
</dbReference>
<name>A0ABR2YQ31_9CHLO</name>
<keyword evidence="5" id="KW-1185">Reference proteome</keyword>
<keyword evidence="3" id="KW-1133">Transmembrane helix</keyword>
<evidence type="ECO:0000256" key="2">
    <source>
        <dbReference type="SAM" id="MobiDB-lite"/>
    </source>
</evidence>
<dbReference type="PANTHER" id="PTHR22166:SF12">
    <property type="entry name" value="ENDOPLASMIC RETICULUM JUNCTION FORMATION PROTEIN LUNAPARK"/>
    <property type="match status" value="1"/>
</dbReference>
<dbReference type="PANTHER" id="PTHR22166">
    <property type="entry name" value="ENDOPLASMIC RETICULUM JUNCTION FORMATION PROTEIN LUNAPARK"/>
    <property type="match status" value="1"/>
</dbReference>
<dbReference type="Proteomes" id="UP001491310">
    <property type="component" value="Unassembled WGS sequence"/>
</dbReference>
<feature type="region of interest" description="Disordered" evidence="2">
    <location>
        <begin position="280"/>
        <end position="330"/>
    </location>
</feature>
<keyword evidence="3" id="KW-0472">Membrane</keyword>
<feature type="transmembrane region" description="Helical" evidence="3">
    <location>
        <begin position="51"/>
        <end position="70"/>
    </location>
</feature>
<keyword evidence="1" id="KW-0175">Coiled coil</keyword>